<keyword evidence="3 7" id="KW-1133">Transmembrane helix</keyword>
<evidence type="ECO:0000256" key="4">
    <source>
        <dbReference type="ARBA" id="ARBA00023136"/>
    </source>
</evidence>
<dbReference type="PANTHER" id="PTHR33048:SF163">
    <property type="entry name" value="INTEGRAL MEMBRANE PROTEIN (AFU_ORTHOLOGUE AFUA_8G05510)"/>
    <property type="match status" value="1"/>
</dbReference>
<dbReference type="OrthoDB" id="5429740at2759"/>
<dbReference type="Pfam" id="PF20684">
    <property type="entry name" value="Fung_rhodopsin"/>
    <property type="match status" value="1"/>
</dbReference>
<protein>
    <submittedName>
        <fullName evidence="8">Uncharacterized protein</fullName>
    </submittedName>
</protein>
<feature type="transmembrane region" description="Helical" evidence="7">
    <location>
        <begin position="99"/>
        <end position="119"/>
    </location>
</feature>
<dbReference type="STRING" id="5454.A0A163L560"/>
<comment type="caution">
    <text evidence="8">The sequence shown here is derived from an EMBL/GenBank/DDBJ whole genome shotgun (WGS) entry which is preliminary data.</text>
</comment>
<keyword evidence="2 7" id="KW-0812">Transmembrane</keyword>
<gene>
    <name evidence="8" type="ORF">ST47_g1370</name>
</gene>
<name>A0A163L560_DIDRA</name>
<dbReference type="InterPro" id="IPR049326">
    <property type="entry name" value="Rhodopsin_dom_fungi"/>
</dbReference>
<evidence type="ECO:0000256" key="2">
    <source>
        <dbReference type="ARBA" id="ARBA00022692"/>
    </source>
</evidence>
<reference evidence="8 9" key="1">
    <citation type="journal article" date="2016" name="Sci. Rep.">
        <title>Draft genome sequencing and secretome analysis of fungal phytopathogen Ascochyta rabiei provides insight into the necrotrophic effector repertoire.</title>
        <authorList>
            <person name="Verma S."/>
            <person name="Gazara R.K."/>
            <person name="Nizam S."/>
            <person name="Parween S."/>
            <person name="Chattopadhyay D."/>
            <person name="Verma P.K."/>
        </authorList>
    </citation>
    <scope>NUCLEOTIDE SEQUENCE [LARGE SCALE GENOMIC DNA]</scope>
    <source>
        <strain evidence="8 9">ArDII</strain>
    </source>
</reference>
<evidence type="ECO:0000256" key="7">
    <source>
        <dbReference type="SAM" id="Phobius"/>
    </source>
</evidence>
<comment type="subcellular location">
    <subcellularLocation>
        <location evidence="1">Membrane</location>
        <topology evidence="1">Multi-pass membrane protein</topology>
    </subcellularLocation>
</comment>
<feature type="compositionally biased region" description="Basic and acidic residues" evidence="6">
    <location>
        <begin position="388"/>
        <end position="406"/>
    </location>
</feature>
<evidence type="ECO:0000313" key="9">
    <source>
        <dbReference type="Proteomes" id="UP000076837"/>
    </source>
</evidence>
<dbReference type="Proteomes" id="UP000076837">
    <property type="component" value="Unassembled WGS sequence"/>
</dbReference>
<feature type="transmembrane region" description="Helical" evidence="7">
    <location>
        <begin position="20"/>
        <end position="43"/>
    </location>
</feature>
<evidence type="ECO:0000256" key="6">
    <source>
        <dbReference type="SAM" id="MobiDB-lite"/>
    </source>
</evidence>
<feature type="transmembrane region" description="Helical" evidence="7">
    <location>
        <begin position="126"/>
        <end position="145"/>
    </location>
</feature>
<dbReference type="EMBL" id="JYNV01000061">
    <property type="protein sequence ID" value="KZM27507.1"/>
    <property type="molecule type" value="Genomic_DNA"/>
</dbReference>
<feature type="region of interest" description="Disordered" evidence="6">
    <location>
        <begin position="357"/>
        <end position="434"/>
    </location>
</feature>
<evidence type="ECO:0000313" key="8">
    <source>
        <dbReference type="EMBL" id="KZM27507.1"/>
    </source>
</evidence>
<feature type="transmembrane region" description="Helical" evidence="7">
    <location>
        <begin position="200"/>
        <end position="222"/>
    </location>
</feature>
<feature type="transmembrane region" description="Helical" evidence="7">
    <location>
        <begin position="64"/>
        <end position="87"/>
    </location>
</feature>
<dbReference type="InterPro" id="IPR052337">
    <property type="entry name" value="SAT4-like"/>
</dbReference>
<keyword evidence="4 7" id="KW-0472">Membrane</keyword>
<accession>A0A163L560</accession>
<dbReference type="GO" id="GO:0016020">
    <property type="term" value="C:membrane"/>
    <property type="evidence" value="ECO:0007669"/>
    <property type="project" value="UniProtKB-SubCell"/>
</dbReference>
<evidence type="ECO:0000256" key="5">
    <source>
        <dbReference type="ARBA" id="ARBA00038359"/>
    </source>
</evidence>
<comment type="similarity">
    <text evidence="5">Belongs to the SAT4 family.</text>
</comment>
<keyword evidence="9" id="KW-1185">Reference proteome</keyword>
<dbReference type="PANTHER" id="PTHR33048">
    <property type="entry name" value="PTH11-LIKE INTEGRAL MEMBRANE PROTEIN (AFU_ORTHOLOGUE AFUA_5G11245)"/>
    <property type="match status" value="1"/>
</dbReference>
<feature type="compositionally biased region" description="Basic and acidic residues" evidence="6">
    <location>
        <begin position="415"/>
        <end position="424"/>
    </location>
</feature>
<dbReference type="AlphaFoldDB" id="A0A163L560"/>
<organism evidence="8 9">
    <name type="scientific">Didymella rabiei</name>
    <name type="common">Chickpea ascochyta blight fungus</name>
    <name type="synonym">Mycosphaerella rabiei</name>
    <dbReference type="NCBI Taxonomy" id="5454"/>
    <lineage>
        <taxon>Eukaryota</taxon>
        <taxon>Fungi</taxon>
        <taxon>Dikarya</taxon>
        <taxon>Ascomycota</taxon>
        <taxon>Pezizomycotina</taxon>
        <taxon>Dothideomycetes</taxon>
        <taxon>Pleosporomycetidae</taxon>
        <taxon>Pleosporales</taxon>
        <taxon>Pleosporineae</taxon>
        <taxon>Didymellaceae</taxon>
        <taxon>Ascochyta</taxon>
    </lineage>
</organism>
<evidence type="ECO:0000256" key="3">
    <source>
        <dbReference type="ARBA" id="ARBA00022989"/>
    </source>
</evidence>
<sequence length="434" mass="48618">MAVDYFANPPPGLDLSESRTAANNAVGIVLFVLSAIFVGLRLLTRLRLKRERLGLDDYLMFLGLALNAGNLACCIAGGFFGLGRHIWSLDAYQMRQITIITFAYVFIYAWSVCIIKFSILALYQRIFGLSWVGWFCVALTTGYLITNHVVLPLYTRPLGYYWNQWYGAEGIVQVDEAKVSGVRFASTEVLSVLLLTQIQFYLGVGIINLFGDICILTVPISNVIRLRLERTQKIAIVLIFMLGSFVCFASMYRIITIARLVQSRDISWAKSDVFIWSSVEPSIGIISGCLPTLRPLLLHILSSWFNFIPSERSSSGKGSHSISLNPIETIGKKRTRRISKQDTLGGSQFTQLHEDAAGADEHARAAQHSQTWRPDDEEMCRTTTTVRARSDHGRAPTEHSTPEHAGDGGGIVMTREFEWDEARRTSSSRHHQYP</sequence>
<proteinExistence type="inferred from homology"/>
<evidence type="ECO:0000256" key="1">
    <source>
        <dbReference type="ARBA" id="ARBA00004141"/>
    </source>
</evidence>
<feature type="transmembrane region" description="Helical" evidence="7">
    <location>
        <begin position="234"/>
        <end position="255"/>
    </location>
</feature>